<protein>
    <submittedName>
        <fullName evidence="1">Uncharacterized protein</fullName>
    </submittedName>
</protein>
<dbReference type="GO" id="GO:0045504">
    <property type="term" value="F:dynein heavy chain binding"/>
    <property type="evidence" value="ECO:0007669"/>
    <property type="project" value="InterPro"/>
</dbReference>
<dbReference type="SUPFAM" id="SSF50978">
    <property type="entry name" value="WD40 repeat-like"/>
    <property type="match status" value="1"/>
</dbReference>
<accession>A0A8C2GVA5</accession>
<dbReference type="Gene3D" id="2.130.10.10">
    <property type="entry name" value="YVTN repeat-like/Quinoprotein amine dehydrogenase"/>
    <property type="match status" value="1"/>
</dbReference>
<organism evidence="1 2">
    <name type="scientific">Cyprinus carpio</name>
    <name type="common">Common carp</name>
    <dbReference type="NCBI Taxonomy" id="7962"/>
    <lineage>
        <taxon>Eukaryota</taxon>
        <taxon>Metazoa</taxon>
        <taxon>Chordata</taxon>
        <taxon>Craniata</taxon>
        <taxon>Vertebrata</taxon>
        <taxon>Euteleostomi</taxon>
        <taxon>Actinopterygii</taxon>
        <taxon>Neopterygii</taxon>
        <taxon>Teleostei</taxon>
        <taxon>Ostariophysi</taxon>
        <taxon>Cypriniformes</taxon>
        <taxon>Cyprinidae</taxon>
        <taxon>Cyprininae</taxon>
        <taxon>Cyprinus</taxon>
    </lineage>
</organism>
<reference evidence="1" key="1">
    <citation type="submission" date="2025-08" db="UniProtKB">
        <authorList>
            <consortium name="Ensembl"/>
        </authorList>
    </citation>
    <scope>IDENTIFICATION</scope>
</reference>
<dbReference type="Proteomes" id="UP000694700">
    <property type="component" value="Unplaced"/>
</dbReference>
<dbReference type="GO" id="GO:0005929">
    <property type="term" value="C:cilium"/>
    <property type="evidence" value="ECO:0007669"/>
    <property type="project" value="GOC"/>
</dbReference>
<dbReference type="PANTHER" id="PTHR16022:SF0">
    <property type="entry name" value="CYTOPLASMIC DYNEIN 2 INTERMEDIATE CHAIN 1"/>
    <property type="match status" value="1"/>
</dbReference>
<dbReference type="GO" id="GO:0045503">
    <property type="term" value="F:dynein light chain binding"/>
    <property type="evidence" value="ECO:0007669"/>
    <property type="project" value="InterPro"/>
</dbReference>
<dbReference type="Ensembl" id="ENSCCRT00015125380.1">
    <property type="protein sequence ID" value="ENSCCRP00015121540.1"/>
    <property type="gene ID" value="ENSCCRG00015047763.1"/>
</dbReference>
<dbReference type="InterPro" id="IPR015943">
    <property type="entry name" value="WD40/YVTN_repeat-like_dom_sf"/>
</dbReference>
<dbReference type="GO" id="GO:0005868">
    <property type="term" value="C:cytoplasmic dynein complex"/>
    <property type="evidence" value="ECO:0007669"/>
    <property type="project" value="InterPro"/>
</dbReference>
<dbReference type="InterPro" id="IPR036322">
    <property type="entry name" value="WD40_repeat_dom_sf"/>
</dbReference>
<sequence>MFGLLVFPIVFHLGLKIHGTRHSLKVLPKFFRSQFDSCRPVEVTALDFSPSREPLFLVGVCCSDGTVRLHSVPREDPLMEWSGCSSGASILSVQWSHTRPAVFCVLDAASDLHIWDLTVKDYVPVTVMAVFGEPAKLSTFSGIALSTQSGKLEIQYFKESLTVPSTYDKEKLFCTMIF</sequence>
<dbReference type="GO" id="GO:0042073">
    <property type="term" value="P:intraciliary transport"/>
    <property type="evidence" value="ECO:0007669"/>
    <property type="project" value="InterPro"/>
</dbReference>
<evidence type="ECO:0000313" key="2">
    <source>
        <dbReference type="Proteomes" id="UP000694700"/>
    </source>
</evidence>
<dbReference type="PANTHER" id="PTHR16022">
    <property type="entry name" value="WD REPEAT DOMAIN 60"/>
    <property type="match status" value="1"/>
</dbReference>
<dbReference type="InterPro" id="IPR042505">
    <property type="entry name" value="DYNC2I1"/>
</dbReference>
<proteinExistence type="predicted"/>
<dbReference type="AlphaFoldDB" id="A0A8C2GVA5"/>
<name>A0A8C2GVA5_CYPCA</name>
<evidence type="ECO:0000313" key="1">
    <source>
        <dbReference type="Ensembl" id="ENSCCRP00015121540.1"/>
    </source>
</evidence>